<dbReference type="PANTHER" id="PTHR32387">
    <property type="entry name" value="WU:FJ29H11"/>
    <property type="match status" value="1"/>
</dbReference>
<dbReference type="OrthoDB" id="426371at2759"/>
<gene>
    <name evidence="1" type="primary">NOV</name>
    <name evidence="1" type="ORF">SPIL2461_LOCUS15478</name>
</gene>
<keyword evidence="2" id="KW-1185">Reference proteome</keyword>
<name>A0A812UNS1_SYMPI</name>
<sequence length="175" mass="19357">DVRAICNVNASLKGVGQTGHKGIGWKSVFRISDCPHVLSREFAFKFDTMGPLGKLAFVTPTNLSDEEIQSLPEPVKEAKDAGKTVMFLPLRAESDAPAVEAELKQIAAQHLCLAFLRRLRRLQLQFPDGRSIVLQRCQAQYAQLYFPDASDITAVKISDADQARLVWSEDSSNVI</sequence>
<dbReference type="AlphaFoldDB" id="A0A812UNS1"/>
<reference evidence="1" key="1">
    <citation type="submission" date="2021-02" db="EMBL/GenBank/DDBJ databases">
        <authorList>
            <person name="Dougan E. K."/>
            <person name="Rhodes N."/>
            <person name="Thang M."/>
            <person name="Chan C."/>
        </authorList>
    </citation>
    <scope>NUCLEOTIDE SEQUENCE</scope>
</reference>
<evidence type="ECO:0000313" key="1">
    <source>
        <dbReference type="EMBL" id="CAE7574629.1"/>
    </source>
</evidence>
<dbReference type="EMBL" id="CAJNIZ010038003">
    <property type="protein sequence ID" value="CAE7574629.1"/>
    <property type="molecule type" value="Genomic_DNA"/>
</dbReference>
<protein>
    <submittedName>
        <fullName evidence="1">NOV protein</fullName>
    </submittedName>
</protein>
<feature type="non-terminal residue" evidence="1">
    <location>
        <position position="175"/>
    </location>
</feature>
<comment type="caution">
    <text evidence="1">The sequence shown here is derived from an EMBL/GenBank/DDBJ whole genome shotgun (WGS) entry which is preliminary data.</text>
</comment>
<organism evidence="1 2">
    <name type="scientific">Symbiodinium pilosum</name>
    <name type="common">Dinoflagellate</name>
    <dbReference type="NCBI Taxonomy" id="2952"/>
    <lineage>
        <taxon>Eukaryota</taxon>
        <taxon>Sar</taxon>
        <taxon>Alveolata</taxon>
        <taxon>Dinophyceae</taxon>
        <taxon>Suessiales</taxon>
        <taxon>Symbiodiniaceae</taxon>
        <taxon>Symbiodinium</taxon>
    </lineage>
</organism>
<dbReference type="PANTHER" id="PTHR32387:SF0">
    <property type="entry name" value="PROTEIN NO VEIN"/>
    <property type="match status" value="1"/>
</dbReference>
<dbReference type="Proteomes" id="UP000649617">
    <property type="component" value="Unassembled WGS sequence"/>
</dbReference>
<proteinExistence type="predicted"/>
<evidence type="ECO:0000313" key="2">
    <source>
        <dbReference type="Proteomes" id="UP000649617"/>
    </source>
</evidence>
<accession>A0A812UNS1</accession>
<dbReference type="InterPro" id="IPR052957">
    <property type="entry name" value="Auxin_embryo_med"/>
</dbReference>